<protein>
    <submittedName>
        <fullName evidence="2">Uncharacterized protein</fullName>
    </submittedName>
</protein>
<dbReference type="Proteomes" id="UP000031368">
    <property type="component" value="Plasmid pRgalR602c"/>
</dbReference>
<evidence type="ECO:0000256" key="1">
    <source>
        <dbReference type="SAM" id="MobiDB-lite"/>
    </source>
</evidence>
<feature type="region of interest" description="Disordered" evidence="1">
    <location>
        <begin position="1"/>
        <end position="29"/>
    </location>
</feature>
<proteinExistence type="predicted"/>
<dbReference type="KEGG" id="rga:RGR602_PC01795"/>
<name>A0A0B4XCS9_9HYPH</name>
<geneLocation type="plasmid" evidence="2 3">
    <name>pRgalR602c</name>
</geneLocation>
<evidence type="ECO:0000313" key="3">
    <source>
        <dbReference type="Proteomes" id="UP000031368"/>
    </source>
</evidence>
<dbReference type="HOGENOM" id="CLU_2168984_0_0_5"/>
<evidence type="ECO:0000313" key="2">
    <source>
        <dbReference type="EMBL" id="AJD45819.1"/>
    </source>
</evidence>
<dbReference type="AlphaFoldDB" id="A0A0B4XCS9"/>
<keyword evidence="2" id="KW-0614">Plasmid</keyword>
<keyword evidence="3" id="KW-1185">Reference proteome</keyword>
<sequence>MISSTLPRAAIVRRPRQRKSLVAPSRQSLDPWRRVLSTPRKRMNRDHATARQQEMRNVFVTFLLQCNRNTCPARRSQGWEGQGRCGIVERTVTSERDPFAEKSRSSRQGT</sequence>
<reference evidence="2 3" key="1">
    <citation type="submission" date="2013-11" db="EMBL/GenBank/DDBJ databases">
        <title>Complete genome sequence of Rhizobium gallicum bv. gallicum R602.</title>
        <authorList>
            <person name="Bustos P."/>
            <person name="Santamaria R.I."/>
            <person name="Lozano L."/>
            <person name="Acosta J.L."/>
            <person name="Ormeno-Orrillo E."/>
            <person name="Rogel M.A."/>
            <person name="Romero D."/>
            <person name="Cevallos M.A."/>
            <person name="Martinez-Romero E."/>
            <person name="Gonzalez V."/>
        </authorList>
    </citation>
    <scope>NUCLEOTIDE SEQUENCE [LARGE SCALE GENOMIC DNA]</scope>
    <source>
        <strain evidence="2 3">R602</strain>
        <plasmid evidence="2 3">pRgalR602c</plasmid>
    </source>
</reference>
<accession>A0A0B4XCS9</accession>
<organism evidence="2 3">
    <name type="scientific">Rhizobium gallicum bv. gallicum R602sp</name>
    <dbReference type="NCBI Taxonomy" id="1041138"/>
    <lineage>
        <taxon>Bacteria</taxon>
        <taxon>Pseudomonadati</taxon>
        <taxon>Pseudomonadota</taxon>
        <taxon>Alphaproteobacteria</taxon>
        <taxon>Hyphomicrobiales</taxon>
        <taxon>Rhizobiaceae</taxon>
        <taxon>Rhizobium/Agrobacterium group</taxon>
        <taxon>Rhizobium</taxon>
    </lineage>
</organism>
<gene>
    <name evidence="2" type="ORF">RGR602_PC01795</name>
</gene>
<dbReference type="EMBL" id="CP006880">
    <property type="protein sequence ID" value="AJD45819.1"/>
    <property type="molecule type" value="Genomic_DNA"/>
</dbReference>